<dbReference type="PRINTS" id="PR00315">
    <property type="entry name" value="ELONGATNFCT"/>
</dbReference>
<evidence type="ECO:0000256" key="11">
    <source>
        <dbReference type="ARBA" id="ARBA00066744"/>
    </source>
</evidence>
<evidence type="ECO:0000256" key="1">
    <source>
        <dbReference type="ARBA" id="ARBA00005454"/>
    </source>
</evidence>
<dbReference type="FunFam" id="3.40.50.300:FF:000078">
    <property type="entry name" value="Elongation factor 4"/>
    <property type="match status" value="1"/>
</dbReference>
<dbReference type="PANTHER" id="PTHR43512">
    <property type="entry name" value="TRANSLATION FACTOR GUF1-RELATED"/>
    <property type="match status" value="1"/>
</dbReference>
<evidence type="ECO:0000256" key="12">
    <source>
        <dbReference type="HAMAP-Rule" id="MF_00071"/>
    </source>
</evidence>
<dbReference type="InterPro" id="IPR027417">
    <property type="entry name" value="P-loop_NTPase"/>
</dbReference>
<feature type="domain" description="Tr-type G" evidence="13">
    <location>
        <begin position="5"/>
        <end position="186"/>
    </location>
</feature>
<dbReference type="InterPro" id="IPR013842">
    <property type="entry name" value="LepA_CTD"/>
</dbReference>
<dbReference type="GO" id="GO:0045727">
    <property type="term" value="P:positive regulation of translation"/>
    <property type="evidence" value="ECO:0007669"/>
    <property type="project" value="UniProtKB-UniRule"/>
</dbReference>
<feature type="binding site" evidence="12">
    <location>
        <begin position="17"/>
        <end position="22"/>
    </location>
    <ligand>
        <name>GTP</name>
        <dbReference type="ChEBI" id="CHEBI:37565"/>
    </ligand>
</feature>
<dbReference type="Proteomes" id="UP000035648">
    <property type="component" value="Chromosome"/>
</dbReference>
<evidence type="ECO:0000259" key="13">
    <source>
        <dbReference type="PROSITE" id="PS51722"/>
    </source>
</evidence>
<evidence type="ECO:0000256" key="9">
    <source>
        <dbReference type="ARBA" id="ARBA00057626"/>
    </source>
</evidence>
<keyword evidence="4 12" id="KW-0378">Hydrolase</keyword>
<dbReference type="GO" id="GO:0005525">
    <property type="term" value="F:GTP binding"/>
    <property type="evidence" value="ECO:0007669"/>
    <property type="project" value="UniProtKB-UniRule"/>
</dbReference>
<dbReference type="InterPro" id="IPR035647">
    <property type="entry name" value="EFG_III/V"/>
</dbReference>
<dbReference type="Pfam" id="PF00009">
    <property type="entry name" value="GTP_EFTU"/>
    <property type="match status" value="1"/>
</dbReference>
<dbReference type="CDD" id="cd03709">
    <property type="entry name" value="lepA_C"/>
    <property type="match status" value="1"/>
</dbReference>
<dbReference type="InterPro" id="IPR031157">
    <property type="entry name" value="G_TR_CS"/>
</dbReference>
<dbReference type="CDD" id="cd01890">
    <property type="entry name" value="LepA"/>
    <property type="match status" value="1"/>
</dbReference>
<dbReference type="EC" id="3.6.5.n1" evidence="11 12"/>
<dbReference type="EMBL" id="CP011213">
    <property type="protein sequence ID" value="AKM82398.1"/>
    <property type="molecule type" value="Genomic_DNA"/>
</dbReference>
<protein>
    <recommendedName>
        <fullName evidence="11 12">Elongation factor 4</fullName>
        <shortName evidence="12">EF-4</shortName>
        <ecNumber evidence="11 12">3.6.5.n1</ecNumber>
    </recommendedName>
    <alternativeName>
        <fullName evidence="12">Ribosomal back-translocase LepA</fullName>
    </alternativeName>
</protein>
<dbReference type="GO" id="GO:0003924">
    <property type="term" value="F:GTPase activity"/>
    <property type="evidence" value="ECO:0007669"/>
    <property type="project" value="UniProtKB-UniRule"/>
</dbReference>
<gene>
    <name evidence="12" type="primary">lepA</name>
    <name evidence="14" type="ORF">UT28_C0001G0597</name>
</gene>
<dbReference type="CDD" id="cd03699">
    <property type="entry name" value="EF4_II"/>
    <property type="match status" value="1"/>
</dbReference>
<dbReference type="SUPFAM" id="SSF50447">
    <property type="entry name" value="Translation proteins"/>
    <property type="match status" value="1"/>
</dbReference>
<comment type="catalytic activity">
    <reaction evidence="8 12">
        <text>GTP + H2O = GDP + phosphate + H(+)</text>
        <dbReference type="Rhea" id="RHEA:19669"/>
        <dbReference type="ChEBI" id="CHEBI:15377"/>
        <dbReference type="ChEBI" id="CHEBI:15378"/>
        <dbReference type="ChEBI" id="CHEBI:37565"/>
        <dbReference type="ChEBI" id="CHEBI:43474"/>
        <dbReference type="ChEBI" id="CHEBI:58189"/>
        <dbReference type="EC" id="3.6.5.n1"/>
    </reaction>
</comment>
<comment type="function">
    <text evidence="9 12">Required for accurate and efficient protein synthesis under certain stress conditions. May act as a fidelity factor of the translation reaction, by catalyzing a one-codon backward translocation of tRNAs on improperly translocated ribosomes. Back-translocation proceeds from a post-translocation (POST) complex to a pre-translocation (PRE) complex, thus giving elongation factor G a second chance to translocate the tRNAs correctly. Binds to ribosomes in a GTP-dependent manner.</text>
</comment>
<keyword evidence="6 12" id="KW-0342">GTP-binding</keyword>
<dbReference type="InterPro" id="IPR009000">
    <property type="entry name" value="Transl_B-barrel_sf"/>
</dbReference>
<dbReference type="Gene3D" id="2.40.30.10">
    <property type="entry name" value="Translation factors"/>
    <property type="match status" value="1"/>
</dbReference>
<dbReference type="FunFam" id="3.30.70.2570:FF:000001">
    <property type="entry name" value="Translation factor GUF1, mitochondrial"/>
    <property type="match status" value="1"/>
</dbReference>
<dbReference type="Gene3D" id="3.30.70.240">
    <property type="match status" value="1"/>
</dbReference>
<comment type="similarity">
    <text evidence="10">Belongs to the GTP-binding elongation factor family. LepA subfamily.</text>
</comment>
<name>A0A0G4B4R7_9BACT</name>
<dbReference type="CDD" id="cd16260">
    <property type="entry name" value="EF4_III"/>
    <property type="match status" value="1"/>
</dbReference>
<evidence type="ECO:0000256" key="8">
    <source>
        <dbReference type="ARBA" id="ARBA00050293"/>
    </source>
</evidence>
<evidence type="ECO:0000256" key="4">
    <source>
        <dbReference type="ARBA" id="ARBA00022801"/>
    </source>
</evidence>
<comment type="subcellular location">
    <subcellularLocation>
        <location evidence="12">Cell membrane</location>
        <topology evidence="12">Peripheral membrane protein</topology>
        <orientation evidence="12">Cytoplasmic side</orientation>
    </subcellularLocation>
</comment>
<dbReference type="PATRIC" id="fig|1618337.4.peg.602"/>
<dbReference type="Gene3D" id="3.30.70.2570">
    <property type="entry name" value="Elongation factor 4, C-terminal domain"/>
    <property type="match status" value="1"/>
</dbReference>
<organism evidence="14 15">
    <name type="scientific">Berkelbacteria bacterium GW2011_GWE1_39_12</name>
    <dbReference type="NCBI Taxonomy" id="1618337"/>
    <lineage>
        <taxon>Bacteria</taxon>
        <taxon>Candidatus Berkelbacteria</taxon>
    </lineage>
</organism>
<evidence type="ECO:0000256" key="5">
    <source>
        <dbReference type="ARBA" id="ARBA00022917"/>
    </source>
</evidence>
<comment type="similarity">
    <text evidence="1 12">Belongs to the TRAFAC class translation factor GTPase superfamily. Classic translation factor GTPase family. LepA subfamily.</text>
</comment>
<dbReference type="InterPro" id="IPR038363">
    <property type="entry name" value="LepA_C_sf"/>
</dbReference>
<evidence type="ECO:0000256" key="7">
    <source>
        <dbReference type="ARBA" id="ARBA00023136"/>
    </source>
</evidence>
<dbReference type="InterPro" id="IPR000640">
    <property type="entry name" value="EFG_V-like"/>
</dbReference>
<feature type="binding site" evidence="12">
    <location>
        <begin position="133"/>
        <end position="136"/>
    </location>
    <ligand>
        <name>GTP</name>
        <dbReference type="ChEBI" id="CHEBI:37565"/>
    </ligand>
</feature>
<dbReference type="HAMAP" id="MF_00071">
    <property type="entry name" value="LepA"/>
    <property type="match status" value="1"/>
</dbReference>
<dbReference type="InterPro" id="IPR005225">
    <property type="entry name" value="Small_GTP-bd"/>
</dbReference>
<sequence length="579" mass="64969">MVEQSNIRNFVIIAHIDHGKSTLADRMIEVTKTVEINKIKPQMLDTMDLERERGITIKLQPVRMNFHCGGNDYILNLIDTPGHVDFSYEVSRSLAAVEGAVLVVDATKGIQAQTLANLQHAIDNNLIIIPVINKIDLPNAQIEEVEKEISELLKIDQNQILKVSAKTGQGVTEILEKIISLIPAPKGKREAPFKALIFDSVYDSYRGVIAYVKVFEGRLEIGDKINFFATKKIGETVEVGEFKLKYQATDELVAGEIGYIVTGAKSISEVQVGDTIASQSPEDVSPIEGYKKPQSFVFASFFTVGSDVNHLRTALDKLVLNDSSLNFSPENSEAFGHGFRCGFLGLLHLEIVKERLEREYNLDLVITQPSVEYKVHDEGSKIEYEEPWVNLEIITPSQYLGQVMELIQNKRAVYQDTKYFGDRAVLYYECPLSEIIVQFYDQLKSVSSGYASQNYEMIGWRQGDLAKLDVLVAGDKVDEFGKIVPRTRVDSEAKSLALKLKNLIPKQMFEVSIQIVIGGKIIARENISAMKKDVIAKLYGGDITRKNKLLKKQAAGKKKMKQMGRLQIPDEVFMEILKQ</sequence>
<reference evidence="14 15" key="1">
    <citation type="journal article" date="2015" name="Nature">
        <title>rRNA introns, odd ribosomes, and small enigmatic genomes across a large radiation of phyla.</title>
        <authorList>
            <person name="Brown C.T."/>
            <person name="Hug L.A."/>
            <person name="Thomas B.C."/>
            <person name="Sharon I."/>
            <person name="Castelle C.J."/>
            <person name="Singh A."/>
            <person name="Wilkins M.J."/>
            <person name="Williams K.H."/>
            <person name="Banfield J.F."/>
        </authorList>
    </citation>
    <scope>NUCLEOTIDE SEQUENCE [LARGE SCALE GENOMIC DNA]</scope>
</reference>
<dbReference type="SUPFAM" id="SSF52540">
    <property type="entry name" value="P-loop containing nucleoside triphosphate hydrolases"/>
    <property type="match status" value="1"/>
</dbReference>
<dbReference type="Pfam" id="PF03144">
    <property type="entry name" value="GTP_EFTU_D2"/>
    <property type="match status" value="1"/>
</dbReference>
<dbReference type="Pfam" id="PF06421">
    <property type="entry name" value="LepA_C"/>
    <property type="match status" value="1"/>
</dbReference>
<keyword evidence="2 12" id="KW-1003">Cell membrane</keyword>
<dbReference type="NCBIfam" id="TIGR01393">
    <property type="entry name" value="lepA"/>
    <property type="match status" value="1"/>
</dbReference>
<dbReference type="NCBIfam" id="TIGR00231">
    <property type="entry name" value="small_GTP"/>
    <property type="match status" value="1"/>
</dbReference>
<dbReference type="STRING" id="1618337.UT28_C0001G0597"/>
<dbReference type="FunFam" id="2.40.30.10:FF:000015">
    <property type="entry name" value="Translation factor GUF1, mitochondrial"/>
    <property type="match status" value="1"/>
</dbReference>
<proteinExistence type="inferred from homology"/>
<dbReference type="InterPro" id="IPR006297">
    <property type="entry name" value="EF-4"/>
</dbReference>
<dbReference type="PANTHER" id="PTHR43512:SF4">
    <property type="entry name" value="TRANSLATION FACTOR GUF1 HOMOLOG, CHLOROPLASTIC"/>
    <property type="match status" value="1"/>
</dbReference>
<dbReference type="SUPFAM" id="SSF54980">
    <property type="entry name" value="EF-G C-terminal domain-like"/>
    <property type="match status" value="2"/>
</dbReference>
<evidence type="ECO:0000256" key="10">
    <source>
        <dbReference type="ARBA" id="ARBA00061052"/>
    </source>
</evidence>
<dbReference type="InterPro" id="IPR004161">
    <property type="entry name" value="EFTu-like_2"/>
</dbReference>
<dbReference type="GO" id="GO:0003746">
    <property type="term" value="F:translation elongation factor activity"/>
    <property type="evidence" value="ECO:0007669"/>
    <property type="project" value="UniProtKB-UniRule"/>
</dbReference>
<evidence type="ECO:0000256" key="2">
    <source>
        <dbReference type="ARBA" id="ARBA00022475"/>
    </source>
</evidence>
<dbReference type="Gene3D" id="3.40.50.300">
    <property type="entry name" value="P-loop containing nucleotide triphosphate hydrolases"/>
    <property type="match status" value="1"/>
</dbReference>
<keyword evidence="5 12" id="KW-0648">Protein biosynthesis</keyword>
<keyword evidence="3 12" id="KW-0547">Nucleotide-binding</keyword>
<keyword evidence="7 12" id="KW-0472">Membrane</keyword>
<evidence type="ECO:0000256" key="3">
    <source>
        <dbReference type="ARBA" id="ARBA00022741"/>
    </source>
</evidence>
<dbReference type="AlphaFoldDB" id="A0A0G4B4R7"/>
<dbReference type="Gene3D" id="3.30.70.870">
    <property type="entry name" value="Elongation Factor G (Translational Gtpase), domain 3"/>
    <property type="match status" value="1"/>
</dbReference>
<dbReference type="SMART" id="SM00838">
    <property type="entry name" value="EFG_C"/>
    <property type="match status" value="1"/>
</dbReference>
<evidence type="ECO:0000256" key="6">
    <source>
        <dbReference type="ARBA" id="ARBA00023134"/>
    </source>
</evidence>
<dbReference type="GO" id="GO:0005886">
    <property type="term" value="C:plasma membrane"/>
    <property type="evidence" value="ECO:0007669"/>
    <property type="project" value="UniProtKB-SubCell"/>
</dbReference>
<dbReference type="PROSITE" id="PS00301">
    <property type="entry name" value="G_TR_1"/>
    <property type="match status" value="1"/>
</dbReference>
<dbReference type="KEGG" id="bbgw:UT28_C0001G0597"/>
<accession>A0A0G4B4R7</accession>
<dbReference type="GO" id="GO:0043022">
    <property type="term" value="F:ribosome binding"/>
    <property type="evidence" value="ECO:0007669"/>
    <property type="project" value="UniProtKB-UniRule"/>
</dbReference>
<dbReference type="PROSITE" id="PS51722">
    <property type="entry name" value="G_TR_2"/>
    <property type="match status" value="1"/>
</dbReference>
<dbReference type="InterPro" id="IPR035654">
    <property type="entry name" value="LepA_IV"/>
</dbReference>
<dbReference type="Pfam" id="PF00679">
    <property type="entry name" value="EFG_C"/>
    <property type="match status" value="1"/>
</dbReference>
<evidence type="ECO:0000313" key="14">
    <source>
        <dbReference type="EMBL" id="AKM82398.1"/>
    </source>
</evidence>
<evidence type="ECO:0000313" key="15">
    <source>
        <dbReference type="Proteomes" id="UP000035648"/>
    </source>
</evidence>
<dbReference type="InterPro" id="IPR000795">
    <property type="entry name" value="T_Tr_GTP-bd_dom"/>
</dbReference>